<dbReference type="AlphaFoldDB" id="A0A2L0UGC9"/>
<evidence type="ECO:0000313" key="3">
    <source>
        <dbReference type="Proteomes" id="UP000239187"/>
    </source>
</evidence>
<dbReference type="EMBL" id="CP024915">
    <property type="protein sequence ID" value="AUZ88277.1"/>
    <property type="molecule type" value="Genomic_DNA"/>
</dbReference>
<accession>A0A2L0UGC9</accession>
<proteinExistence type="predicted"/>
<evidence type="ECO:0000256" key="1">
    <source>
        <dbReference type="SAM" id="MobiDB-lite"/>
    </source>
</evidence>
<sequence>MLPCPPCPPGGVVEGSHQLLELDHDIGVADDRPQAVPPAQRQGQPRGQEPDVSDLVEHMPG</sequence>
<name>A0A2L0UGC9_9MICC</name>
<gene>
    <name evidence="2" type="ORF">CVO76_11990</name>
</gene>
<dbReference type="Proteomes" id="UP000239187">
    <property type="component" value="Chromosome"/>
</dbReference>
<protein>
    <submittedName>
        <fullName evidence="2">Uncharacterized protein</fullName>
    </submittedName>
</protein>
<organism evidence="2 3">
    <name type="scientific">Arthrobacter agilis</name>
    <dbReference type="NCBI Taxonomy" id="37921"/>
    <lineage>
        <taxon>Bacteria</taxon>
        <taxon>Bacillati</taxon>
        <taxon>Actinomycetota</taxon>
        <taxon>Actinomycetes</taxon>
        <taxon>Micrococcales</taxon>
        <taxon>Micrococcaceae</taxon>
        <taxon>Arthrobacter</taxon>
    </lineage>
</organism>
<reference evidence="2 3" key="1">
    <citation type="submission" date="2017-11" db="EMBL/GenBank/DDBJ databases">
        <title>Draft genome of Arthrobacter agilis strain UMCV2, a plant growth-promoting rhizobacterium and biocontrol capacity of phytopathogenic fungi.</title>
        <authorList>
            <person name="Martinez-Camara R."/>
            <person name="Santoyo G."/>
            <person name="Moreno-Hagelsieb G."/>
            <person name="Valencia-Cantero E."/>
        </authorList>
    </citation>
    <scope>NUCLEOTIDE SEQUENCE [LARGE SCALE GENOMIC DNA]</scope>
    <source>
        <strain evidence="2 3">UMCV2</strain>
    </source>
</reference>
<evidence type="ECO:0000313" key="2">
    <source>
        <dbReference type="EMBL" id="AUZ88277.1"/>
    </source>
</evidence>
<feature type="compositionally biased region" description="Low complexity" evidence="1">
    <location>
        <begin position="37"/>
        <end position="47"/>
    </location>
</feature>
<feature type="region of interest" description="Disordered" evidence="1">
    <location>
        <begin position="29"/>
        <end position="61"/>
    </location>
</feature>